<feature type="domain" description="TonB-dependent receptor plug" evidence="4">
    <location>
        <begin position="143"/>
        <end position="218"/>
    </location>
</feature>
<accession>A0A1H5ZXV2</accession>
<keyword evidence="1" id="KW-0798">TonB box</keyword>
<keyword evidence="6" id="KW-1185">Reference proteome</keyword>
<keyword evidence="5" id="KW-0675">Receptor</keyword>
<feature type="chain" id="PRO_5009292088" evidence="2">
    <location>
        <begin position="19"/>
        <end position="718"/>
    </location>
</feature>
<sequence length="718" mass="81948">MKHLLTCVFILLFLHAYTQTTIRGTIIEKDGSPVYLATVQLKNNSEISTASDQQGKFSIQVDDIQDTLVFSNIGFDTQILPIAEMDIHSDTKITLKKSSMTLEEVVIRAEDPISSRFSVSKIEKFDIYLNPLSQGDPLKAITILPSSTTTDESALPSLRGSSSNRTSVRLNGVPLVNPVRAQNVNSQGFFSLFNPEIIDRQYVYASNPPLIYGNASSGVVDIHTNKPPVMDQIQVSTSLANIGMLVTKNIDKGNGLIQAYSNFQFSGLFTGIQPSSFKNIKDFSNRDVGVSYTHKLGRKVELKSYNYFINENFNGLFNENNYYGPLRSKNNRFFSVNSLVYYTTGGVFMLNIGYDISNSQFTFGNLSSDNNGTNLFSSMNYKKFIGQRLELQAGADYSVNKGSFNDRVPVYYYAISPSSPSKFSNTDVMNKNLETYLFMNWKLDNTLSVYAGGRKNFPTNNQENYISYQMGINYKPSRYHSFILGGGKYHNYAIPTTYSLSFDLMKSNQVSIDYQFKNADLLIKGALYYKNEIGDRHVLQLNDITLNKLKTFGAELYFEKVFFEYFKYSLSNSFIDQKFYIQDRSYNGPSHLKYFVKTFVQYNNPSLFSASLTYLGRPGTFVNSIDRAVYNEDLDIYFPILNSTYFNKQLPTYNRFDVSFSKFFRLKTISLAAFISMNNVLNTKNAMRPNYSRDYSSFSYEHYQYRTLYFGAVWYLRS</sequence>
<evidence type="ECO:0000313" key="5">
    <source>
        <dbReference type="EMBL" id="SEG40972.1"/>
    </source>
</evidence>
<evidence type="ECO:0000259" key="3">
    <source>
        <dbReference type="Pfam" id="PF00593"/>
    </source>
</evidence>
<evidence type="ECO:0000259" key="4">
    <source>
        <dbReference type="Pfam" id="PF07715"/>
    </source>
</evidence>
<dbReference type="Gene3D" id="2.60.40.1120">
    <property type="entry name" value="Carboxypeptidase-like, regulatory domain"/>
    <property type="match status" value="1"/>
</dbReference>
<dbReference type="SUPFAM" id="SSF49464">
    <property type="entry name" value="Carboxypeptidase regulatory domain-like"/>
    <property type="match status" value="1"/>
</dbReference>
<keyword evidence="1" id="KW-0472">Membrane</keyword>
<comment type="similarity">
    <text evidence="1">Belongs to the TonB-dependent receptor family.</text>
</comment>
<proteinExistence type="inferred from homology"/>
<dbReference type="InterPro" id="IPR037066">
    <property type="entry name" value="Plug_dom_sf"/>
</dbReference>
<feature type="signal peptide" evidence="2">
    <location>
        <begin position="1"/>
        <end position="18"/>
    </location>
</feature>
<dbReference type="Pfam" id="PF13715">
    <property type="entry name" value="CarbopepD_reg_2"/>
    <property type="match status" value="1"/>
</dbReference>
<dbReference type="RefSeq" id="WP_103906656.1">
    <property type="nucleotide sequence ID" value="NZ_CP049246.1"/>
</dbReference>
<dbReference type="Gene3D" id="2.170.130.10">
    <property type="entry name" value="TonB-dependent receptor, plug domain"/>
    <property type="match status" value="1"/>
</dbReference>
<organism evidence="5 6">
    <name type="scientific">Sphingobacterium lactis</name>
    <dbReference type="NCBI Taxonomy" id="797291"/>
    <lineage>
        <taxon>Bacteria</taxon>
        <taxon>Pseudomonadati</taxon>
        <taxon>Bacteroidota</taxon>
        <taxon>Sphingobacteriia</taxon>
        <taxon>Sphingobacteriales</taxon>
        <taxon>Sphingobacteriaceae</taxon>
        <taxon>Sphingobacterium</taxon>
    </lineage>
</organism>
<protein>
    <submittedName>
        <fullName evidence="5">TonB-dependent Receptor Plug Domain</fullName>
    </submittedName>
</protein>
<gene>
    <name evidence="5" type="ORF">SAMN05421877_107230</name>
</gene>
<reference evidence="6" key="1">
    <citation type="submission" date="2016-10" db="EMBL/GenBank/DDBJ databases">
        <authorList>
            <person name="Varghese N."/>
            <person name="Submissions S."/>
        </authorList>
    </citation>
    <scope>NUCLEOTIDE SEQUENCE [LARGE SCALE GENOMIC DNA]</scope>
    <source>
        <strain evidence="6">DSM 22361</strain>
    </source>
</reference>
<dbReference type="AlphaFoldDB" id="A0A1H5ZXV2"/>
<dbReference type="GO" id="GO:0009279">
    <property type="term" value="C:cell outer membrane"/>
    <property type="evidence" value="ECO:0007669"/>
    <property type="project" value="UniProtKB-SubCell"/>
</dbReference>
<dbReference type="Proteomes" id="UP000236731">
    <property type="component" value="Unassembled WGS sequence"/>
</dbReference>
<evidence type="ECO:0000256" key="1">
    <source>
        <dbReference type="RuleBase" id="RU003357"/>
    </source>
</evidence>
<dbReference type="Pfam" id="PF00593">
    <property type="entry name" value="TonB_dep_Rec_b-barrel"/>
    <property type="match status" value="1"/>
</dbReference>
<name>A0A1H5ZXV2_9SPHI</name>
<dbReference type="EMBL" id="FNUT01000007">
    <property type="protein sequence ID" value="SEG40972.1"/>
    <property type="molecule type" value="Genomic_DNA"/>
</dbReference>
<dbReference type="InterPro" id="IPR008969">
    <property type="entry name" value="CarboxyPept-like_regulatory"/>
</dbReference>
<evidence type="ECO:0000313" key="6">
    <source>
        <dbReference type="Proteomes" id="UP000236731"/>
    </source>
</evidence>
<keyword evidence="2" id="KW-0732">Signal</keyword>
<dbReference type="SUPFAM" id="SSF56935">
    <property type="entry name" value="Porins"/>
    <property type="match status" value="1"/>
</dbReference>
<dbReference type="InterPro" id="IPR000531">
    <property type="entry name" value="Beta-barrel_TonB"/>
</dbReference>
<dbReference type="InterPro" id="IPR012910">
    <property type="entry name" value="Plug_dom"/>
</dbReference>
<feature type="domain" description="TonB-dependent receptor-like beta-barrel" evidence="3">
    <location>
        <begin position="264"/>
        <end position="671"/>
    </location>
</feature>
<comment type="subcellular location">
    <subcellularLocation>
        <location evidence="1">Cell outer membrane</location>
    </subcellularLocation>
</comment>
<dbReference type="Pfam" id="PF07715">
    <property type="entry name" value="Plug"/>
    <property type="match status" value="1"/>
</dbReference>
<dbReference type="OrthoDB" id="9768470at2"/>
<evidence type="ECO:0000256" key="2">
    <source>
        <dbReference type="SAM" id="SignalP"/>
    </source>
</evidence>